<accession>A0ABS5KVM9</accession>
<evidence type="ECO:0000313" key="3">
    <source>
        <dbReference type="Proteomes" id="UP000730482"/>
    </source>
</evidence>
<organism evidence="2 3">
    <name type="scientific">Catenulispora pinistramenti</name>
    <dbReference type="NCBI Taxonomy" id="2705254"/>
    <lineage>
        <taxon>Bacteria</taxon>
        <taxon>Bacillati</taxon>
        <taxon>Actinomycetota</taxon>
        <taxon>Actinomycetes</taxon>
        <taxon>Catenulisporales</taxon>
        <taxon>Catenulisporaceae</taxon>
        <taxon>Catenulispora</taxon>
    </lineage>
</organism>
<reference evidence="2 3" key="1">
    <citation type="submission" date="2020-02" db="EMBL/GenBank/DDBJ databases">
        <title>Acidophilic actinobacteria isolated from forest soil.</title>
        <authorList>
            <person name="Golinska P."/>
        </authorList>
    </citation>
    <scope>NUCLEOTIDE SEQUENCE [LARGE SCALE GENOMIC DNA]</scope>
    <source>
        <strain evidence="2 3">NL8</strain>
    </source>
</reference>
<evidence type="ECO:0000256" key="1">
    <source>
        <dbReference type="ARBA" id="ARBA00006547"/>
    </source>
</evidence>
<evidence type="ECO:0000313" key="2">
    <source>
        <dbReference type="EMBL" id="MBS2550097.1"/>
    </source>
</evidence>
<protein>
    <submittedName>
        <fullName evidence="2">Arylamine N-acetyltransferase</fullName>
    </submittedName>
</protein>
<dbReference type="Pfam" id="PF00797">
    <property type="entry name" value="Acetyltransf_2"/>
    <property type="match status" value="1"/>
</dbReference>
<dbReference type="PANTHER" id="PTHR11786">
    <property type="entry name" value="N-HYDROXYARYLAMINE O-ACETYLTRANSFERASE"/>
    <property type="match status" value="1"/>
</dbReference>
<gene>
    <name evidence="2" type="ORF">KGQ19_24835</name>
</gene>
<proteinExistence type="inferred from homology"/>
<comment type="caution">
    <text evidence="2">The sequence shown here is derived from an EMBL/GenBank/DDBJ whole genome shotgun (WGS) entry which is preliminary data.</text>
</comment>
<dbReference type="SUPFAM" id="SSF54001">
    <property type="entry name" value="Cysteine proteinases"/>
    <property type="match status" value="1"/>
</dbReference>
<sequence>MDLDAYLARIGYTGDRTPNADTLAALQRAHIYAIPFENLDPARGVVPSLALDDLMAKLVLDTTRGGYCYEHNTLYAAALRALGFKITMLAGRVLVGAKPGDLRPRTHMLLLAEAPDDSSRYITDVGFGSEGALLDPIGLFQREIDDQPRRHQLGITHGEGPLEQRILRAFLDGEWKDQYSFTVEPFYAPDFEVINYYIASSPRSPFSSRVYVCRTFPDRQLKLDARTFTVTEADGTAVKRELADDAEVRTVLAEEFGIIAPDPKS</sequence>
<dbReference type="PANTHER" id="PTHR11786:SF0">
    <property type="entry name" value="ARYLAMINE N-ACETYLTRANSFERASE 4-RELATED"/>
    <property type="match status" value="1"/>
</dbReference>
<dbReference type="Gene3D" id="3.30.2140.10">
    <property type="entry name" value="Arylamine N-acetyltransferase"/>
    <property type="match status" value="1"/>
</dbReference>
<dbReference type="Proteomes" id="UP000730482">
    <property type="component" value="Unassembled WGS sequence"/>
</dbReference>
<name>A0ABS5KVM9_9ACTN</name>
<dbReference type="InterPro" id="IPR001447">
    <property type="entry name" value="Arylamine_N-AcTrfase"/>
</dbReference>
<dbReference type="EMBL" id="JAAFYZ010000091">
    <property type="protein sequence ID" value="MBS2550097.1"/>
    <property type="molecule type" value="Genomic_DNA"/>
</dbReference>
<comment type="similarity">
    <text evidence="1">Belongs to the arylamine N-acetyltransferase family.</text>
</comment>
<keyword evidence="3" id="KW-1185">Reference proteome</keyword>
<dbReference type="Gene3D" id="2.40.128.150">
    <property type="entry name" value="Cysteine proteinases"/>
    <property type="match status" value="1"/>
</dbReference>
<dbReference type="InterPro" id="IPR038765">
    <property type="entry name" value="Papain-like_cys_pep_sf"/>
</dbReference>
<dbReference type="RefSeq" id="WP_212012226.1">
    <property type="nucleotide sequence ID" value="NZ_JAAFYZ010000091.1"/>
</dbReference>